<evidence type="ECO:0000313" key="2">
    <source>
        <dbReference type="EMBL" id="TPW34180.1"/>
    </source>
</evidence>
<dbReference type="Gene3D" id="3.40.50.2000">
    <property type="entry name" value="Glycogen Phosphorylase B"/>
    <property type="match status" value="1"/>
</dbReference>
<proteinExistence type="predicted"/>
<dbReference type="PANTHER" id="PTHR43179">
    <property type="entry name" value="RHAMNOSYLTRANSFERASE WBBL"/>
    <property type="match status" value="1"/>
</dbReference>
<comment type="caution">
    <text evidence="2">The sequence shown here is derived from an EMBL/GenBank/DDBJ whole genome shotgun (WGS) entry which is preliminary data.</text>
</comment>
<dbReference type="Proteomes" id="UP000315037">
    <property type="component" value="Unassembled WGS sequence"/>
</dbReference>
<dbReference type="GO" id="GO:0016740">
    <property type="term" value="F:transferase activity"/>
    <property type="evidence" value="ECO:0007669"/>
    <property type="project" value="UniProtKB-KW"/>
</dbReference>
<dbReference type="PANTHER" id="PTHR43179:SF7">
    <property type="entry name" value="RHAMNOSYLTRANSFERASE WBBL"/>
    <property type="match status" value="1"/>
</dbReference>
<keyword evidence="2" id="KW-0808">Transferase</keyword>
<feature type="domain" description="Glycosyltransferase 2-like" evidence="1">
    <location>
        <begin position="386"/>
        <end position="523"/>
    </location>
</feature>
<dbReference type="CDD" id="cd04186">
    <property type="entry name" value="GT_2_like_c"/>
    <property type="match status" value="1"/>
</dbReference>
<dbReference type="InterPro" id="IPR001173">
    <property type="entry name" value="Glyco_trans_2-like"/>
</dbReference>
<dbReference type="Pfam" id="PF13692">
    <property type="entry name" value="Glyco_trans_1_4"/>
    <property type="match status" value="1"/>
</dbReference>
<gene>
    <name evidence="2" type="ORF">E3202_06575</name>
</gene>
<name>A0A506ULI2_9PROT</name>
<organism evidence="2 3">
    <name type="scientific">Oecophyllibacter saccharovorans</name>
    <dbReference type="NCBI Taxonomy" id="2558360"/>
    <lineage>
        <taxon>Bacteria</taxon>
        <taxon>Pseudomonadati</taxon>
        <taxon>Pseudomonadota</taxon>
        <taxon>Alphaproteobacteria</taxon>
        <taxon>Acetobacterales</taxon>
        <taxon>Acetobacteraceae</taxon>
        <taxon>Oecophyllibacter</taxon>
    </lineage>
</organism>
<evidence type="ECO:0000313" key="3">
    <source>
        <dbReference type="Proteomes" id="UP000315037"/>
    </source>
</evidence>
<dbReference type="InterPro" id="IPR029044">
    <property type="entry name" value="Nucleotide-diphossugar_trans"/>
</dbReference>
<keyword evidence="3" id="KW-1185">Reference proteome</keyword>
<dbReference type="Gene3D" id="3.90.550.10">
    <property type="entry name" value="Spore Coat Polysaccharide Biosynthesis Protein SpsA, Chain A"/>
    <property type="match status" value="1"/>
</dbReference>
<dbReference type="RefSeq" id="WP_165600826.1">
    <property type="nucleotide sequence ID" value="NZ_SORZ01000002.1"/>
</dbReference>
<dbReference type="AlphaFoldDB" id="A0A506ULI2"/>
<dbReference type="SUPFAM" id="SSF53756">
    <property type="entry name" value="UDP-Glycosyltransferase/glycogen phosphorylase"/>
    <property type="match status" value="1"/>
</dbReference>
<protein>
    <submittedName>
        <fullName evidence="2">Glycosyltransferase</fullName>
    </submittedName>
</protein>
<evidence type="ECO:0000259" key="1">
    <source>
        <dbReference type="Pfam" id="PF00535"/>
    </source>
</evidence>
<dbReference type="SUPFAM" id="SSF53448">
    <property type="entry name" value="Nucleotide-diphospho-sugar transferases"/>
    <property type="match status" value="1"/>
</dbReference>
<accession>A0A506ULI2</accession>
<reference evidence="2 3" key="1">
    <citation type="submission" date="2019-03" db="EMBL/GenBank/DDBJ databases">
        <title>The complete genome sequence of Neokomagataea sp. Jb2 NBRC113641.</title>
        <authorList>
            <person name="Chua K.-O."/>
            <person name="Chan K.-G."/>
            <person name="See-Too W.-S."/>
        </authorList>
    </citation>
    <scope>NUCLEOTIDE SEQUENCE [LARGE SCALE GENOMIC DNA]</scope>
    <source>
        <strain evidence="2 3">Jb2</strain>
    </source>
</reference>
<sequence length="1043" mass="116105">MTSPASPVPAVGKPAVQGRWQQFDPLWYRLRYPDLPGLMQEAGYSGDDPETLERFYREVGAGYGHSPNRYFDELWYRETYPDVRKGVIAGKWASGFAHYCAEGAQDRSPHWLFDENFYRRGNPDLTFSVLQDGGYVNGYAHYLETGESQGRAPSPLVDLRCLARMAGRYPEWFGPEGLLASWLVLPAQIADAERLSWYFDPAWYLQRYPQVQRALAEGRVTSALHHYLTNETPRLFDPSPLFSESWYVSHAPDLQGAIQSGAFRNGFDHFVRFGAREGRQPAEGIDLQAYGANPLVQAQCVSGRWPSPFARLAAERSGHASPCGTTGSITTDLVTAELADMKASESGPAIDENASRRLFQERAALQVPLTAREKLDFSFHGLPEISVIMVVHDKLELTLQTLASLRANYSGALELIVVDSGSRDETRQIERVLKGARILRYPWNIGYLQGCNEALAQARAPVTLYLNNDVRLFPGALENALERLRRAPATGGVVAKLVRSNMRLQEAGSIIWRDGATYGYRREDDPNLPEANFARRVDFGSAAFLLARTGLLKRAGGYDRQFRPAYFEDTDLCLRLQALGADIVYEPLCQVEHLEFGTSGTGGSQAQIQRNFRKFARQHAAFLRGQQPPHVRNAVLGRERGGKGRRLLFIEDRIPLPSQGSGYVRSHELICALARLGWHVTVFPMQRPREPFWRYYGAFPENVELALEQDVGTFPEFLAERAAYYDVLWVGRTHNLRALQPLLNEYSRFLPGCMTILDTEVVAAPRSVLQERLLQEKKAGGQALSLYRGAADDTGGTASDLEERVREELACAQYCQKIIAVTQADAELIRQAGHEDVAVLGHGMALRPTAASYGARRDLLFVGAIHSEDSPNYDSLLWFAREVMPALSGEAAKARLLVAGYVAPGVDLSPLAQLPAVELLGEQEDLTPLYERARVFVAPTRFAGGLPYKVHEAASRGVPMVVTDLLRRQVGWEDGKELLSAPADDPAAFARAVSQLYENGTLWQRLRQESLAAVERDAGLEIFQQKLAELLGEMVTADRRDAA</sequence>
<dbReference type="CDD" id="cd03801">
    <property type="entry name" value="GT4_PimA-like"/>
    <property type="match status" value="1"/>
</dbReference>
<dbReference type="Pfam" id="PF00535">
    <property type="entry name" value="Glycos_transf_2"/>
    <property type="match status" value="1"/>
</dbReference>
<dbReference type="EMBL" id="SORZ01000002">
    <property type="protein sequence ID" value="TPW34180.1"/>
    <property type="molecule type" value="Genomic_DNA"/>
</dbReference>